<proteinExistence type="predicted"/>
<dbReference type="RefSeq" id="WP_290291187.1">
    <property type="nucleotide sequence ID" value="NZ_CP047211.1"/>
</dbReference>
<organism evidence="1 2">
    <name type="scientific">Corynebacterium hansenii</name>
    <dbReference type="NCBI Taxonomy" id="394964"/>
    <lineage>
        <taxon>Bacteria</taxon>
        <taxon>Bacillati</taxon>
        <taxon>Actinomycetota</taxon>
        <taxon>Actinomycetes</taxon>
        <taxon>Mycobacteriales</taxon>
        <taxon>Corynebacteriaceae</taxon>
        <taxon>Corynebacterium</taxon>
    </lineage>
</organism>
<dbReference type="EMBL" id="JBHRZN010000001">
    <property type="protein sequence ID" value="MFC3849144.1"/>
    <property type="molecule type" value="Genomic_DNA"/>
</dbReference>
<keyword evidence="2" id="KW-1185">Reference proteome</keyword>
<gene>
    <name evidence="1" type="ORF">ACFORJ_03035</name>
</gene>
<evidence type="ECO:0000313" key="2">
    <source>
        <dbReference type="Proteomes" id="UP001595751"/>
    </source>
</evidence>
<accession>A0ABV7ZLK0</accession>
<name>A0ABV7ZLK0_9CORY</name>
<dbReference type="Proteomes" id="UP001595751">
    <property type="component" value="Unassembled WGS sequence"/>
</dbReference>
<evidence type="ECO:0000313" key="1">
    <source>
        <dbReference type="EMBL" id="MFC3849144.1"/>
    </source>
</evidence>
<sequence length="252" mass="26041">MNGNPWWLAIAVDARGGVAGATCIEESDPWRVAGESVGEIVAEALRKHGGMKPVAATLVHPRWMGADTLGEALRDIDRAGVPERLVRATADAEVLMASKTSTVSDMVRDGLDPGARGRLVIVDASSGRVYGVDGAASPVGEGSDVAANDVADAADVAAEVSARLREHGGAGADVALVGLPRDTRAMGEALASVVAEPTRYSLLDLARGALAPESIRTERHRAAPNSRSAMVRGKRPGRTGVLGGLRKLFGRG</sequence>
<protein>
    <submittedName>
        <fullName evidence="1">Uncharacterized protein</fullName>
    </submittedName>
</protein>
<comment type="caution">
    <text evidence="1">The sequence shown here is derived from an EMBL/GenBank/DDBJ whole genome shotgun (WGS) entry which is preliminary data.</text>
</comment>
<reference evidence="2" key="1">
    <citation type="journal article" date="2019" name="Int. J. Syst. Evol. Microbiol.">
        <title>The Global Catalogue of Microorganisms (GCM) 10K type strain sequencing project: providing services to taxonomists for standard genome sequencing and annotation.</title>
        <authorList>
            <consortium name="The Broad Institute Genomics Platform"/>
            <consortium name="The Broad Institute Genome Sequencing Center for Infectious Disease"/>
            <person name="Wu L."/>
            <person name="Ma J."/>
        </authorList>
    </citation>
    <scope>NUCLEOTIDE SEQUENCE [LARGE SCALE GENOMIC DNA]</scope>
    <source>
        <strain evidence="2">CCUG 53252</strain>
    </source>
</reference>